<sequence>MVSHHVENGDGSDAPAIPRESHAESSRIRRNLARPSEPDLQSDMRGSRPQKSGPARTAGSARPNVAAHAKGDGQMRKNRAQGIALTDLDVVVVDDSKPIQAIVRTMLNAARVARVRVFDGAAAAYDSMMVETPHLLITDWNMPGTDGLSLVRRMRDARTGALATVPAILITGHATRDLVETSIAAGVHFVLVKPLSPANVLKRIEAVITDPRQFVIDERTGLFVLDDRDLRLSGSKQRHAWTDRAGPALRERLRVAPARVRREATTEAVPDAPARPRSTMGLSAPIRGGSAQSATGQPPPRTA</sequence>
<dbReference type="PANTHER" id="PTHR44591">
    <property type="entry name" value="STRESS RESPONSE REGULATOR PROTEIN 1"/>
    <property type="match status" value="1"/>
</dbReference>
<dbReference type="AlphaFoldDB" id="A0A4Q9VFH1"/>
<dbReference type="PANTHER" id="PTHR44591:SF3">
    <property type="entry name" value="RESPONSE REGULATORY DOMAIN-CONTAINING PROTEIN"/>
    <property type="match status" value="1"/>
</dbReference>
<dbReference type="SMART" id="SM00448">
    <property type="entry name" value="REC"/>
    <property type="match status" value="1"/>
</dbReference>
<keyword evidence="8" id="KW-1185">Reference proteome</keyword>
<gene>
    <name evidence="7" type="ORF">EYW49_19940</name>
</gene>
<dbReference type="InterPro" id="IPR001789">
    <property type="entry name" value="Sig_transdc_resp-reg_receiver"/>
</dbReference>
<dbReference type="SUPFAM" id="SSF52172">
    <property type="entry name" value="CheY-like"/>
    <property type="match status" value="1"/>
</dbReference>
<evidence type="ECO:0000256" key="4">
    <source>
        <dbReference type="PROSITE-ProRule" id="PRU00169"/>
    </source>
</evidence>
<feature type="region of interest" description="Disordered" evidence="5">
    <location>
        <begin position="1"/>
        <end position="76"/>
    </location>
</feature>
<dbReference type="OrthoDB" id="8447276at2"/>
<organism evidence="7 8">
    <name type="scientific">Siculibacillus lacustris</name>
    <dbReference type="NCBI Taxonomy" id="1549641"/>
    <lineage>
        <taxon>Bacteria</taxon>
        <taxon>Pseudomonadati</taxon>
        <taxon>Pseudomonadota</taxon>
        <taxon>Alphaproteobacteria</taxon>
        <taxon>Hyphomicrobiales</taxon>
        <taxon>Ancalomicrobiaceae</taxon>
        <taxon>Siculibacillus</taxon>
    </lineage>
</organism>
<evidence type="ECO:0000256" key="5">
    <source>
        <dbReference type="SAM" id="MobiDB-lite"/>
    </source>
</evidence>
<feature type="domain" description="Response regulatory" evidence="6">
    <location>
        <begin position="89"/>
        <end position="208"/>
    </location>
</feature>
<evidence type="ECO:0000256" key="1">
    <source>
        <dbReference type="ARBA" id="ARBA00022553"/>
    </source>
</evidence>
<feature type="region of interest" description="Disordered" evidence="5">
    <location>
        <begin position="259"/>
        <end position="303"/>
    </location>
</feature>
<dbReference type="EMBL" id="SJFN01000041">
    <property type="protein sequence ID" value="TBW33654.1"/>
    <property type="molecule type" value="Genomic_DNA"/>
</dbReference>
<dbReference type="Pfam" id="PF00072">
    <property type="entry name" value="Response_reg"/>
    <property type="match status" value="1"/>
</dbReference>
<dbReference type="Gene3D" id="3.40.50.2300">
    <property type="match status" value="1"/>
</dbReference>
<evidence type="ECO:0000259" key="6">
    <source>
        <dbReference type="PROSITE" id="PS50110"/>
    </source>
</evidence>
<keyword evidence="1 4" id="KW-0597">Phosphoprotein</keyword>
<dbReference type="PROSITE" id="PS50110">
    <property type="entry name" value="RESPONSE_REGULATORY"/>
    <property type="match status" value="1"/>
</dbReference>
<evidence type="ECO:0000256" key="2">
    <source>
        <dbReference type="ARBA" id="ARBA00023015"/>
    </source>
</evidence>
<dbReference type="InterPro" id="IPR050595">
    <property type="entry name" value="Bact_response_regulator"/>
</dbReference>
<dbReference type="Proteomes" id="UP000292781">
    <property type="component" value="Unassembled WGS sequence"/>
</dbReference>
<dbReference type="InterPro" id="IPR011006">
    <property type="entry name" value="CheY-like_superfamily"/>
</dbReference>
<protein>
    <submittedName>
        <fullName evidence="7">Response regulator</fullName>
    </submittedName>
</protein>
<keyword evidence="2" id="KW-0805">Transcription regulation</keyword>
<evidence type="ECO:0000256" key="3">
    <source>
        <dbReference type="ARBA" id="ARBA00023163"/>
    </source>
</evidence>
<comment type="caution">
    <text evidence="7">The sequence shown here is derived from an EMBL/GenBank/DDBJ whole genome shotgun (WGS) entry which is preliminary data.</text>
</comment>
<proteinExistence type="predicted"/>
<evidence type="ECO:0000313" key="7">
    <source>
        <dbReference type="EMBL" id="TBW33654.1"/>
    </source>
</evidence>
<keyword evidence="3" id="KW-0804">Transcription</keyword>
<feature type="modified residue" description="4-aspartylphosphate" evidence="4">
    <location>
        <position position="139"/>
    </location>
</feature>
<evidence type="ECO:0000313" key="8">
    <source>
        <dbReference type="Proteomes" id="UP000292781"/>
    </source>
</evidence>
<accession>A0A4Q9VFH1</accession>
<reference evidence="7 8" key="1">
    <citation type="submission" date="2019-02" db="EMBL/GenBank/DDBJ databases">
        <title>Siculibacillus lacustris gen. nov., sp. nov., a new rosette-forming bacterium isolated from a freshwater crater lake (Lake St. Ana, Romania).</title>
        <authorList>
            <person name="Felfoldi T."/>
            <person name="Marton Z."/>
            <person name="Szabo A."/>
            <person name="Mentes A."/>
            <person name="Boka K."/>
            <person name="Marialigeti K."/>
            <person name="Mathe I."/>
            <person name="Koncz M."/>
            <person name="Schumann P."/>
            <person name="Toth E."/>
        </authorList>
    </citation>
    <scope>NUCLEOTIDE SEQUENCE [LARGE SCALE GENOMIC DNA]</scope>
    <source>
        <strain evidence="7 8">SA-279</strain>
    </source>
</reference>
<name>A0A4Q9VFH1_9HYPH</name>
<dbReference type="GO" id="GO:0000160">
    <property type="term" value="P:phosphorelay signal transduction system"/>
    <property type="evidence" value="ECO:0007669"/>
    <property type="project" value="InterPro"/>
</dbReference>